<dbReference type="PANTHER" id="PTHR10578">
    <property type="entry name" value="S -2-HYDROXY-ACID OXIDASE-RELATED"/>
    <property type="match status" value="1"/>
</dbReference>
<dbReference type="Pfam" id="PF01070">
    <property type="entry name" value="FMN_dh"/>
    <property type="match status" value="1"/>
</dbReference>
<dbReference type="PROSITE" id="PS50255">
    <property type="entry name" value="CYTOCHROME_B5_2"/>
    <property type="match status" value="1"/>
</dbReference>
<dbReference type="PANTHER" id="PTHR10578:SF104">
    <property type="entry name" value="CYTOCHROME B2, MITOCHONDRIAL-RELATED"/>
    <property type="match status" value="1"/>
</dbReference>
<evidence type="ECO:0000313" key="6">
    <source>
        <dbReference type="Proteomes" id="UP000016931"/>
    </source>
</evidence>
<dbReference type="STRING" id="692275.M3BPV4"/>
<accession>M3BPV4</accession>
<dbReference type="Proteomes" id="UP000016931">
    <property type="component" value="Unassembled WGS sequence"/>
</dbReference>
<dbReference type="OrthoDB" id="1925334at2759"/>
<dbReference type="AlphaFoldDB" id="M3BPV4"/>
<evidence type="ECO:0000313" key="5">
    <source>
        <dbReference type="EMBL" id="EMF08198.1"/>
    </source>
</evidence>
<keyword evidence="6" id="KW-1185">Reference proteome</keyword>
<dbReference type="GeneID" id="27907226"/>
<evidence type="ECO:0000259" key="4">
    <source>
        <dbReference type="PROSITE" id="PS51349"/>
    </source>
</evidence>
<dbReference type="InterPro" id="IPR037396">
    <property type="entry name" value="FMN_HAD"/>
</dbReference>
<proteinExistence type="predicted"/>
<dbReference type="InterPro" id="IPR000262">
    <property type="entry name" value="FMN-dep_DH"/>
</dbReference>
<dbReference type="InterPro" id="IPR036400">
    <property type="entry name" value="Cyt_B5-like_heme/steroid_sf"/>
</dbReference>
<feature type="domain" description="FMN hydroxy acid dehydrogenase" evidence="4">
    <location>
        <begin position="112"/>
        <end position="474"/>
    </location>
</feature>
<dbReference type="SUPFAM" id="SSF51395">
    <property type="entry name" value="FMN-linked oxidoreductases"/>
    <property type="match status" value="1"/>
</dbReference>
<evidence type="ECO:0000256" key="2">
    <source>
        <dbReference type="ARBA" id="ARBA00023002"/>
    </source>
</evidence>
<keyword evidence="2" id="KW-0560">Oxidoreductase</keyword>
<reference evidence="5 6" key="1">
    <citation type="journal article" date="2012" name="PLoS Pathog.">
        <title>Diverse lifestyles and strategies of plant pathogenesis encoded in the genomes of eighteen Dothideomycetes fungi.</title>
        <authorList>
            <person name="Ohm R.A."/>
            <person name="Feau N."/>
            <person name="Henrissat B."/>
            <person name="Schoch C.L."/>
            <person name="Horwitz B.A."/>
            <person name="Barry K.W."/>
            <person name="Condon B.J."/>
            <person name="Copeland A.C."/>
            <person name="Dhillon B."/>
            <person name="Glaser F."/>
            <person name="Hesse C.N."/>
            <person name="Kosti I."/>
            <person name="LaButti K."/>
            <person name="Lindquist E.A."/>
            <person name="Lucas S."/>
            <person name="Salamov A.A."/>
            <person name="Bradshaw R.E."/>
            <person name="Ciuffetti L."/>
            <person name="Hamelin R.C."/>
            <person name="Kema G.H.J."/>
            <person name="Lawrence C."/>
            <person name="Scott J.A."/>
            <person name="Spatafora J.W."/>
            <person name="Turgeon B.G."/>
            <person name="de Wit P.J.G.M."/>
            <person name="Zhong S."/>
            <person name="Goodwin S.B."/>
            <person name="Grigoriev I.V."/>
        </authorList>
    </citation>
    <scope>NUCLEOTIDE SEQUENCE [LARGE SCALE GENOMIC DNA]</scope>
    <source>
        <strain evidence="5 6">SO2202</strain>
    </source>
</reference>
<dbReference type="InterPro" id="IPR013785">
    <property type="entry name" value="Aldolase_TIM"/>
</dbReference>
<dbReference type="GO" id="GO:0016491">
    <property type="term" value="F:oxidoreductase activity"/>
    <property type="evidence" value="ECO:0007669"/>
    <property type="project" value="UniProtKB-KW"/>
</dbReference>
<dbReference type="SMART" id="SM01117">
    <property type="entry name" value="Cyt-b5"/>
    <property type="match status" value="1"/>
</dbReference>
<dbReference type="RefSeq" id="XP_016756319.1">
    <property type="nucleotide sequence ID" value="XM_016910089.1"/>
</dbReference>
<dbReference type="SUPFAM" id="SSF55856">
    <property type="entry name" value="Cytochrome b5-like heme/steroid binding domain"/>
    <property type="match status" value="1"/>
</dbReference>
<dbReference type="InterPro" id="IPR001199">
    <property type="entry name" value="Cyt_B5-like_heme/steroid-bd"/>
</dbReference>
<gene>
    <name evidence="5" type="ORF">SEPMUDRAFT_74993</name>
</gene>
<protein>
    <submittedName>
        <fullName evidence="5">FMN_dh-domain-containing protein</fullName>
    </submittedName>
</protein>
<dbReference type="OMA" id="STITEDW"/>
<dbReference type="eggNOG" id="KOG0537">
    <property type="taxonomic scope" value="Eukaryota"/>
</dbReference>
<evidence type="ECO:0000259" key="3">
    <source>
        <dbReference type="PROSITE" id="PS50255"/>
    </source>
</evidence>
<dbReference type="Gene3D" id="3.10.120.10">
    <property type="entry name" value="Cytochrome b5-like heme/steroid binding domain"/>
    <property type="match status" value="1"/>
</dbReference>
<dbReference type="EMBL" id="KB456272">
    <property type="protein sequence ID" value="EMF08198.1"/>
    <property type="molecule type" value="Genomic_DNA"/>
</dbReference>
<evidence type="ECO:0000256" key="1">
    <source>
        <dbReference type="ARBA" id="ARBA00001917"/>
    </source>
</evidence>
<comment type="cofactor">
    <cofactor evidence="1">
        <name>FMN</name>
        <dbReference type="ChEBI" id="CHEBI:58210"/>
    </cofactor>
</comment>
<dbReference type="PROSITE" id="PS51349">
    <property type="entry name" value="FMN_HYDROXY_ACID_DH_2"/>
    <property type="match status" value="1"/>
</dbReference>
<name>M3BPV4_SPHMS</name>
<organism evidence="5 6">
    <name type="scientific">Sphaerulina musiva (strain SO2202)</name>
    <name type="common">Poplar stem canker fungus</name>
    <name type="synonym">Septoria musiva</name>
    <dbReference type="NCBI Taxonomy" id="692275"/>
    <lineage>
        <taxon>Eukaryota</taxon>
        <taxon>Fungi</taxon>
        <taxon>Dikarya</taxon>
        <taxon>Ascomycota</taxon>
        <taxon>Pezizomycotina</taxon>
        <taxon>Dothideomycetes</taxon>
        <taxon>Dothideomycetidae</taxon>
        <taxon>Mycosphaerellales</taxon>
        <taxon>Mycosphaerellaceae</taxon>
        <taxon>Sphaerulina</taxon>
    </lineage>
</organism>
<sequence>MAQRDGSKVPVAEIAKHSSAEDCWVVVNGKVYDLSKFAPEHPGGPEMIWKFAGKDGTETYNQYHSKNLIENELPPEAKLGDFDESSITETWKTAQQEQITSKTALPNPNEKPPLSSILNLTDFEHAFSQSGPTKAWAYIHSASNDLLSLAANKSLWHKLWFRPRVMRNVSSLSTATTLLGAPVRMPVWICPMGIAKTAGPQGEAALGAGAAASGIIHCMSTTASLSVEEILESVPQGYPYFFQLYVDRQRAKTEAVLKKLEHMQQIRAIFVTVDLAVVSKREADERLLVGDFSTAVAASGSKAGVDRKGGGLARTTGSFIDWALQWEDLAWIRKFSTKPIVVKGIQSAADAKLAMQWGCAGIVVSNHGGRALDNSPGTILILLELKRDCPEVFEKMEVFIDGGVRRGSDVLKAICLGARGVGVGRPFQCAVLYDQEGVEHAAAILQDEIETAMRLCGITDLNAVRGDLSYLNTRELEQLLPPRPRSKSWFSFGSRQTKL</sequence>
<dbReference type="HOGENOM" id="CLU_020639_1_1_1"/>
<feature type="domain" description="Cytochrome b5 heme-binding" evidence="3">
    <location>
        <begin position="6"/>
        <end position="83"/>
    </location>
</feature>
<dbReference type="eggNOG" id="KOG0538">
    <property type="taxonomic scope" value="Eukaryota"/>
</dbReference>
<dbReference type="Pfam" id="PF00173">
    <property type="entry name" value="Cyt-b5"/>
    <property type="match status" value="1"/>
</dbReference>
<dbReference type="Gene3D" id="3.20.20.70">
    <property type="entry name" value="Aldolase class I"/>
    <property type="match status" value="1"/>
</dbReference>